<protein>
    <submittedName>
        <fullName evidence="4 5">Acetyltransferase</fullName>
    </submittedName>
</protein>
<feature type="domain" description="N-acetyltransferase" evidence="3">
    <location>
        <begin position="3"/>
        <end position="156"/>
    </location>
</feature>
<evidence type="ECO:0000313" key="4">
    <source>
        <dbReference type="EMBL" id="GAF37444.1"/>
    </source>
</evidence>
<organism evidence="4 6">
    <name type="scientific">Lentilactobacillus farraginis DSM 18382 = JCM 14108</name>
    <dbReference type="NCBI Taxonomy" id="1423743"/>
    <lineage>
        <taxon>Bacteria</taxon>
        <taxon>Bacillati</taxon>
        <taxon>Bacillota</taxon>
        <taxon>Bacilli</taxon>
        <taxon>Lactobacillales</taxon>
        <taxon>Lactobacillaceae</taxon>
        <taxon>Lentilactobacillus</taxon>
    </lineage>
</organism>
<dbReference type="InterPro" id="IPR000182">
    <property type="entry name" value="GNAT_dom"/>
</dbReference>
<dbReference type="Gene3D" id="3.40.630.30">
    <property type="match status" value="1"/>
</dbReference>
<evidence type="ECO:0000256" key="2">
    <source>
        <dbReference type="ARBA" id="ARBA00023315"/>
    </source>
</evidence>
<dbReference type="SUPFAM" id="SSF55729">
    <property type="entry name" value="Acyl-CoA N-acyltransferases (Nat)"/>
    <property type="match status" value="1"/>
</dbReference>
<dbReference type="PROSITE" id="PS51186">
    <property type="entry name" value="GNAT"/>
    <property type="match status" value="1"/>
</dbReference>
<keyword evidence="1 4" id="KW-0808">Transferase</keyword>
<gene>
    <name evidence="5" type="ORF">FD41_GL001560</name>
    <name evidence="4" type="ORF">JCM14108_2477</name>
</gene>
<evidence type="ECO:0000313" key="5">
    <source>
        <dbReference type="EMBL" id="KRM01422.1"/>
    </source>
</evidence>
<name>X0PBI0_9LACO</name>
<dbReference type="Proteomes" id="UP000019488">
    <property type="component" value="Unassembled WGS sequence"/>
</dbReference>
<dbReference type="RefSeq" id="WP_035180676.1">
    <property type="nucleotide sequence ID" value="NZ_AZFY01000151.1"/>
</dbReference>
<dbReference type="eggNOG" id="COG1247">
    <property type="taxonomic scope" value="Bacteria"/>
</dbReference>
<evidence type="ECO:0000256" key="1">
    <source>
        <dbReference type="ARBA" id="ARBA00022679"/>
    </source>
</evidence>
<evidence type="ECO:0000259" key="3">
    <source>
        <dbReference type="PROSITE" id="PS51186"/>
    </source>
</evidence>
<dbReference type="InterPro" id="IPR016181">
    <property type="entry name" value="Acyl_CoA_acyltransferase"/>
</dbReference>
<reference evidence="4" key="1">
    <citation type="journal article" date="2014" name="Genome Announc.">
        <title>Draft Genome Sequences of Two Lactobacillus Strains, L. farraginis JCM 14108T and L. composti JCM 14202T, Isolated from Compost of Distilled Shochu Residue.</title>
        <authorList>
            <person name="Yuki M."/>
            <person name="Oshima K."/>
            <person name="Suda W."/>
            <person name="Kitahara M."/>
            <person name="Kitamura K."/>
            <person name="Iida T."/>
            <person name="Hattori M."/>
            <person name="Ohkuma M."/>
        </authorList>
    </citation>
    <scope>NUCLEOTIDE SEQUENCE [LARGE SCALE GENOMIC DNA]</scope>
    <source>
        <strain evidence="4">JCM 14108</strain>
    </source>
</reference>
<evidence type="ECO:0000313" key="7">
    <source>
        <dbReference type="Proteomes" id="UP000051966"/>
    </source>
</evidence>
<accession>X0PBI0</accession>
<dbReference type="STRING" id="1423743.FD41_GL001560"/>
<dbReference type="GO" id="GO:0016747">
    <property type="term" value="F:acyltransferase activity, transferring groups other than amino-acyl groups"/>
    <property type="evidence" value="ECO:0007669"/>
    <property type="project" value="InterPro"/>
</dbReference>
<dbReference type="PATRIC" id="fig|1423743.5.peg.1618"/>
<dbReference type="EMBL" id="BAKI01000033">
    <property type="protein sequence ID" value="GAF37444.1"/>
    <property type="molecule type" value="Genomic_DNA"/>
</dbReference>
<dbReference type="OrthoDB" id="9798006at2"/>
<dbReference type="EMBL" id="AZFY01000151">
    <property type="protein sequence ID" value="KRM01422.1"/>
    <property type="molecule type" value="Genomic_DNA"/>
</dbReference>
<comment type="caution">
    <text evidence="4">The sequence shown here is derived from an EMBL/GenBank/DDBJ whole genome shotgun (WGS) entry which is preliminary data.</text>
</comment>
<dbReference type="PANTHER" id="PTHR43072">
    <property type="entry name" value="N-ACETYLTRANSFERASE"/>
    <property type="match status" value="1"/>
</dbReference>
<dbReference type="Proteomes" id="UP000051966">
    <property type="component" value="Unassembled WGS sequence"/>
</dbReference>
<dbReference type="PANTHER" id="PTHR43072:SF23">
    <property type="entry name" value="UPF0039 PROTEIN C11D3.02C"/>
    <property type="match status" value="1"/>
</dbReference>
<keyword evidence="2" id="KW-0012">Acyltransferase</keyword>
<sequence>MKPTFTYATLADLPQIVAIYNQTIASRMVTADLTPVSVEQRRAWFDAFTPEKRPIWKIEFNHQIAGWVSLESFYGRPAYQHTVEISLYIDQKYRHHGLGQQTLSFVKSQLKSRQIETIVAFVFGHNAPSLGLFKKNGFEVWGHLPAVAELDGQRRDLDILGRRYS</sequence>
<dbReference type="Pfam" id="PF00583">
    <property type="entry name" value="Acetyltransf_1"/>
    <property type="match status" value="1"/>
</dbReference>
<dbReference type="CDD" id="cd04301">
    <property type="entry name" value="NAT_SF"/>
    <property type="match status" value="1"/>
</dbReference>
<reference evidence="5 7" key="2">
    <citation type="journal article" date="2015" name="Genome Announc.">
        <title>Expanding the biotechnology potential of lactobacilli through comparative genomics of 213 strains and associated genera.</title>
        <authorList>
            <person name="Sun Z."/>
            <person name="Harris H.M."/>
            <person name="McCann A."/>
            <person name="Guo C."/>
            <person name="Argimon S."/>
            <person name="Zhang W."/>
            <person name="Yang X."/>
            <person name="Jeffery I.B."/>
            <person name="Cooney J.C."/>
            <person name="Kagawa T.F."/>
            <person name="Liu W."/>
            <person name="Song Y."/>
            <person name="Salvetti E."/>
            <person name="Wrobel A."/>
            <person name="Rasinkangas P."/>
            <person name="Parkhill J."/>
            <person name="Rea M.C."/>
            <person name="O'Sullivan O."/>
            <person name="Ritari J."/>
            <person name="Douillard F.P."/>
            <person name="Paul Ross R."/>
            <person name="Yang R."/>
            <person name="Briner A.E."/>
            <person name="Felis G.E."/>
            <person name="de Vos W.M."/>
            <person name="Barrangou R."/>
            <person name="Klaenhammer T.R."/>
            <person name="Caufield P.W."/>
            <person name="Cui Y."/>
            <person name="Zhang H."/>
            <person name="O'Toole P.W."/>
        </authorList>
    </citation>
    <scope>NUCLEOTIDE SEQUENCE [LARGE SCALE GENOMIC DNA]</scope>
    <source>
        <strain evidence="5 7">DSM 18382</strain>
    </source>
</reference>
<proteinExistence type="predicted"/>
<evidence type="ECO:0000313" key="6">
    <source>
        <dbReference type="Proteomes" id="UP000019488"/>
    </source>
</evidence>
<keyword evidence="7" id="KW-1185">Reference proteome</keyword>
<dbReference type="AlphaFoldDB" id="X0PBI0"/>